<gene>
    <name evidence="2" type="ORF">Hyperionvirus18_14</name>
</gene>
<feature type="domain" description="Helicase ATP-binding" evidence="1">
    <location>
        <begin position="938"/>
        <end position="1110"/>
    </location>
</feature>
<protein>
    <submittedName>
        <fullName evidence="2">DEAD/SNF2-like helicase</fullName>
    </submittedName>
</protein>
<evidence type="ECO:0000313" key="2">
    <source>
        <dbReference type="EMBL" id="AYV84138.1"/>
    </source>
</evidence>
<name>A0A3G5AA55_9VIRU</name>
<dbReference type="GO" id="GO:0004386">
    <property type="term" value="F:helicase activity"/>
    <property type="evidence" value="ECO:0007669"/>
    <property type="project" value="UniProtKB-KW"/>
</dbReference>
<organism evidence="2">
    <name type="scientific">Hyperionvirus sp</name>
    <dbReference type="NCBI Taxonomy" id="2487770"/>
    <lineage>
        <taxon>Viruses</taxon>
        <taxon>Varidnaviria</taxon>
        <taxon>Bamfordvirae</taxon>
        <taxon>Nucleocytoviricota</taxon>
        <taxon>Megaviricetes</taxon>
        <taxon>Imitervirales</taxon>
        <taxon>Mimiviridae</taxon>
        <taxon>Klosneuvirinae</taxon>
    </lineage>
</organism>
<accession>A0A3G5AA55</accession>
<dbReference type="PROSITE" id="PS51192">
    <property type="entry name" value="HELICASE_ATP_BIND_1"/>
    <property type="match status" value="1"/>
</dbReference>
<reference evidence="2" key="1">
    <citation type="submission" date="2018-10" db="EMBL/GenBank/DDBJ databases">
        <title>Hidden diversity of soil giant viruses.</title>
        <authorList>
            <person name="Schulz F."/>
            <person name="Alteio L."/>
            <person name="Goudeau D."/>
            <person name="Ryan E.M."/>
            <person name="Malmstrom R.R."/>
            <person name="Blanchard J."/>
            <person name="Woyke T."/>
        </authorList>
    </citation>
    <scope>NUCLEOTIDE SEQUENCE</scope>
    <source>
        <strain evidence="2">HYV1</strain>
    </source>
</reference>
<proteinExistence type="predicted"/>
<keyword evidence="2" id="KW-0347">Helicase</keyword>
<dbReference type="EMBL" id="MK072400">
    <property type="protein sequence ID" value="AYV84138.1"/>
    <property type="molecule type" value="Genomic_DNA"/>
</dbReference>
<keyword evidence="2" id="KW-0547">Nucleotide-binding</keyword>
<dbReference type="GO" id="GO:0005524">
    <property type="term" value="F:ATP binding"/>
    <property type="evidence" value="ECO:0007669"/>
    <property type="project" value="InterPro"/>
</dbReference>
<dbReference type="Pfam" id="PF00176">
    <property type="entry name" value="SNF2-rel_dom"/>
    <property type="match status" value="1"/>
</dbReference>
<dbReference type="SMART" id="SM00487">
    <property type="entry name" value="DEXDc"/>
    <property type="match status" value="1"/>
</dbReference>
<sequence>MSVEMSEKKLFRYIRKNVKSSFEAHVGGDGKLVNNIANRGMKEGDIAVRGGKEYTGFSIRALEEIKPLLTDLRVSRAVKFLSKGDIQSGIAVLQIVDEVRENGLGLLYGVLKMWLELNEIPVPTEYINKAMVIKSKELLQWIDSVAWSPVLGKFEIVDIGFGKYGSVVPESWMGKVFPNADVLHAKMDKLDWRKGRPPVNFCCIYAMNIKRIKTWDSILQGEEYLSVNVKVGVSMFVAKGKLISDVAFFSKKKEYQEWFGSLPKNAKVFSAPIITTDASERLLIACDLDSIVISNPKYDRTKNVGLLVSTLQKLNRRGRGCSKVLVETLTELWKSPGYNLPEQQFLRVNACRQLAWRLYITTIEDAQPFINGPLSMLDIACLAILANAYPDIQFSEVIFKDLLHTALLIQHNDEPGTKWELLASHPKAMMDELAMDPRHIKTDDPFLKSLKGLLFYMPARQFDNYMLTASFNYVNNGYFKLKELPDLSMEELLSYGNKKEGHAGILAGFDMHPYPNLLLLLQSSLAFVPYDDQKHTTHALSRFVWDYSSGVNVRVQPPVLPDKESEEMLQVLTNIQESLVNPEYYKKQLNSFVKKFELLDLGSTEADKIVRVSKKSISERDRRLGFLLLFGQRLTVSHKEKRYEIIVAGTVEMPCKVKVTKKTESSYLEGEERYKGEMAYVDFLNDNKVIIDSPFPPIGYSWIWGDKKKIQLNCKIDEKKSDASEFRNKLIFYVDEYEMEPFDATTILIPLPKLMTEKSPDEIELIIKQMLYMVPASNKPINDYMLNLAIRKMDRFPSYEWLSVAKKCPIESNVWKSVYVKLVNNYNNEVHVGPIDGHGNKLQNAIDYLFEGTTWRIFNLLSMLYPHTVINTVATKSLKFKIENRTSEYMNLIDNLKTLSFAQGNRVKDEEKSGPSKITITTKLWEHQQKTSDKILNDMIHLGKRGAGDASNVGAGKTLTCLSILSGLYNHNKKRTDKVNNSGFLVLLPTTYLYKTWEDEIVKHTKGFNLIYQSANGSLYYPDSEEKPVIHDNSILVTTLGRMRDHPISHSWIFVTIDECLSVQNKGALQTGEALRQIISSQFGCLLMSATFFRSRFDKLFFLLKMLDTGLPETKNYLDAILAESIVSYMPTKTRDWKITKHAFTLSKSIQKEYNEIQKQNLSSERLFSKLQSFLQENFDYVSAYKQLIKNSEKNGHRCLLYAPSKALADELGEKINNLSRFPDISGQHVVLSFTEGTYGLNVLVFLDTIITQVPAPDRVPQMRGRLDRPNQKASELYLKYLYIEKTIDEASLFRLELANNFRNHYIMPLSEFYELAVGKKKKGEFKHGGALDEMKSDNCLANLMETF</sequence>
<evidence type="ECO:0000259" key="1">
    <source>
        <dbReference type="PROSITE" id="PS51192"/>
    </source>
</evidence>
<dbReference type="SUPFAM" id="SSF52540">
    <property type="entry name" value="P-loop containing nucleoside triphosphate hydrolases"/>
    <property type="match status" value="2"/>
</dbReference>
<keyword evidence="2" id="KW-0067">ATP-binding</keyword>
<dbReference type="Gene3D" id="3.40.50.300">
    <property type="entry name" value="P-loop containing nucleotide triphosphate hydrolases"/>
    <property type="match status" value="1"/>
</dbReference>
<dbReference type="InterPro" id="IPR027417">
    <property type="entry name" value="P-loop_NTPase"/>
</dbReference>
<dbReference type="InterPro" id="IPR014001">
    <property type="entry name" value="Helicase_ATP-bd"/>
</dbReference>
<keyword evidence="2" id="KW-0378">Hydrolase</keyword>
<dbReference type="InterPro" id="IPR000330">
    <property type="entry name" value="SNF2_N"/>
</dbReference>